<dbReference type="EMBL" id="JAACJL010000032">
    <property type="protein sequence ID" value="KAF4616163.1"/>
    <property type="molecule type" value="Genomic_DNA"/>
</dbReference>
<organism evidence="2 3">
    <name type="scientific">Agrocybe pediades</name>
    <dbReference type="NCBI Taxonomy" id="84607"/>
    <lineage>
        <taxon>Eukaryota</taxon>
        <taxon>Fungi</taxon>
        <taxon>Dikarya</taxon>
        <taxon>Basidiomycota</taxon>
        <taxon>Agaricomycotina</taxon>
        <taxon>Agaricomycetes</taxon>
        <taxon>Agaricomycetidae</taxon>
        <taxon>Agaricales</taxon>
        <taxon>Agaricineae</taxon>
        <taxon>Strophariaceae</taxon>
        <taxon>Agrocybe</taxon>
    </lineage>
</organism>
<keyword evidence="3" id="KW-1185">Reference proteome</keyword>
<reference evidence="2 3" key="1">
    <citation type="submission" date="2019-12" db="EMBL/GenBank/DDBJ databases">
        <authorList>
            <person name="Floudas D."/>
            <person name="Bentzer J."/>
            <person name="Ahren D."/>
            <person name="Johansson T."/>
            <person name="Persson P."/>
            <person name="Tunlid A."/>
        </authorList>
    </citation>
    <scope>NUCLEOTIDE SEQUENCE [LARGE SCALE GENOMIC DNA]</scope>
    <source>
        <strain evidence="2 3">CBS 102.39</strain>
    </source>
</reference>
<dbReference type="AlphaFoldDB" id="A0A8H4QS30"/>
<gene>
    <name evidence="2" type="ORF">D9613_011314</name>
</gene>
<accession>A0A8H4QS30</accession>
<dbReference type="Proteomes" id="UP000521872">
    <property type="component" value="Unassembled WGS sequence"/>
</dbReference>
<feature type="region of interest" description="Disordered" evidence="1">
    <location>
        <begin position="248"/>
        <end position="359"/>
    </location>
</feature>
<feature type="compositionally biased region" description="Polar residues" evidence="1">
    <location>
        <begin position="336"/>
        <end position="345"/>
    </location>
</feature>
<name>A0A8H4QS30_9AGAR</name>
<protein>
    <submittedName>
        <fullName evidence="2">Uncharacterized protein</fullName>
    </submittedName>
</protein>
<feature type="compositionally biased region" description="Polar residues" evidence="1">
    <location>
        <begin position="272"/>
        <end position="282"/>
    </location>
</feature>
<feature type="compositionally biased region" description="Low complexity" evidence="1">
    <location>
        <begin position="292"/>
        <end position="324"/>
    </location>
</feature>
<evidence type="ECO:0000256" key="1">
    <source>
        <dbReference type="SAM" id="MobiDB-lite"/>
    </source>
</evidence>
<evidence type="ECO:0000313" key="2">
    <source>
        <dbReference type="EMBL" id="KAF4616163.1"/>
    </source>
</evidence>
<feature type="region of interest" description="Disordered" evidence="1">
    <location>
        <begin position="210"/>
        <end position="236"/>
    </location>
</feature>
<proteinExistence type="predicted"/>
<sequence length="542" mass="60608">MLTDRPGPTDGLFAHHLVVRPCTPGTSPKIRDQSTVQKFKPVSALSSRISVQLMEAFMHGLGPATNLGVSPNRNNHTHVPNGSQQCAPESPEERHIALFQKLQRHLEEYNKTVTIIIWYKSNMQPIRLHQTIPAFPYFRLSAVRNLIENLGLSDDSYLDTYNPSTNQWEQHMIHTVRLVDTQQRLLYKVRRSLIDGLSDDECETLREELQLQPRGNMNISSPTSISQAPNPNKNLVSQPLKAINDVQAKTAQKRPAPQVEDQDSQHSPKIHVSTNYYTTHSGTHGVGTNAVPGPSTNTSSPSLSNNNNNPQGGQHQDQQQQDGNVYMYQSPVFYGSSPNAGTSDTDPGLPPYLLTPQATQPPIPYHPHPPLKRWPNDYTVSELSNGFRAMDLLISQSPTGSSMTQRTAFERVFGSRYVKSTVCRHRAVWRKAPRMLREQFEAMGTDDRACWGEFVRRVENRPPGKNANTNIDSSMMASPQNANMGYHDQHNHTAPDDEEIHNQEVMGALQNQVPSAPNNTLQNNMGVYDPSRNHLPNAGHNG</sequence>
<feature type="compositionally biased region" description="Polar residues" evidence="1">
    <location>
        <begin position="213"/>
        <end position="236"/>
    </location>
</feature>
<comment type="caution">
    <text evidence="2">The sequence shown here is derived from an EMBL/GenBank/DDBJ whole genome shotgun (WGS) entry which is preliminary data.</text>
</comment>
<evidence type="ECO:0000313" key="3">
    <source>
        <dbReference type="Proteomes" id="UP000521872"/>
    </source>
</evidence>